<protein>
    <recommendedName>
        <fullName evidence="4">Methionine--tRNA ligase, cytoplasmic</fullName>
        <ecNumber evidence="3">6.1.1.10</ecNumber>
    </recommendedName>
    <alternativeName>
        <fullName evidence="13">Methionyl-tRNA synthetase</fullName>
    </alternativeName>
</protein>
<dbReference type="InterPro" id="IPR009080">
    <property type="entry name" value="tRNAsynth_Ia_anticodon-bd"/>
</dbReference>
<keyword evidence="12 15" id="KW-0030">Aminoacyl-tRNA synthetase</keyword>
<keyword evidence="11 15" id="KW-0648">Protein biosynthesis</keyword>
<dbReference type="InterPro" id="IPR015413">
    <property type="entry name" value="Methionyl/Leucyl_tRNA_Synth"/>
</dbReference>
<dbReference type="CDD" id="cd07957">
    <property type="entry name" value="Anticodon_Ia_Met"/>
    <property type="match status" value="1"/>
</dbReference>
<evidence type="ECO:0000256" key="13">
    <source>
        <dbReference type="ARBA" id="ARBA00030904"/>
    </source>
</evidence>
<dbReference type="GO" id="GO:0005829">
    <property type="term" value="C:cytosol"/>
    <property type="evidence" value="ECO:0007669"/>
    <property type="project" value="TreeGrafter"/>
</dbReference>
<dbReference type="PANTHER" id="PTHR45765:SF1">
    <property type="entry name" value="METHIONINE--TRNA LIGASE, CYTOPLASMIC"/>
    <property type="match status" value="1"/>
</dbReference>
<dbReference type="SUPFAM" id="SSF57770">
    <property type="entry name" value="Methionyl-tRNA synthetase (MetRS), Zn-domain"/>
    <property type="match status" value="1"/>
</dbReference>
<dbReference type="InterPro" id="IPR009068">
    <property type="entry name" value="uS15_NS1_RNA-bd_sf"/>
</dbReference>
<keyword evidence="10" id="KW-0694">RNA-binding</keyword>
<evidence type="ECO:0000256" key="3">
    <source>
        <dbReference type="ARBA" id="ARBA00012838"/>
    </source>
</evidence>
<dbReference type="Pfam" id="PF00458">
    <property type="entry name" value="WHEP-TRS"/>
    <property type="match status" value="1"/>
</dbReference>
<proteinExistence type="inferred from homology"/>
<dbReference type="InterPro" id="IPR023458">
    <property type="entry name" value="Met-tRNA_ligase_1"/>
</dbReference>
<dbReference type="Gene3D" id="1.10.730.10">
    <property type="entry name" value="Isoleucyl-tRNA Synthetase, Domain 1"/>
    <property type="match status" value="1"/>
</dbReference>
<dbReference type="InterPro" id="IPR041872">
    <property type="entry name" value="Anticodon_Met"/>
</dbReference>
<keyword evidence="9 15" id="KW-0067">ATP-binding</keyword>
<dbReference type="InterPro" id="IPR000738">
    <property type="entry name" value="WHEP-TRS_dom"/>
</dbReference>
<dbReference type="InterPro" id="IPR001412">
    <property type="entry name" value="aa-tRNA-synth_I_CS"/>
</dbReference>
<dbReference type="Proteomes" id="UP000054359">
    <property type="component" value="Unassembled WGS sequence"/>
</dbReference>
<dbReference type="FunFam" id="1.10.730.10:FF:000031">
    <property type="entry name" value="Putative Methionyl-tRNA synthetase"/>
    <property type="match status" value="1"/>
</dbReference>
<dbReference type="Pfam" id="PF09334">
    <property type="entry name" value="tRNA-synt_1g"/>
    <property type="match status" value="1"/>
</dbReference>
<feature type="domain" description="GST C-terminal" evidence="17">
    <location>
        <begin position="66"/>
        <end position="189"/>
    </location>
</feature>
<organism evidence="19 20">
    <name type="scientific">Stegodyphus mimosarum</name>
    <name type="common">African social velvet spider</name>
    <dbReference type="NCBI Taxonomy" id="407821"/>
    <lineage>
        <taxon>Eukaryota</taxon>
        <taxon>Metazoa</taxon>
        <taxon>Ecdysozoa</taxon>
        <taxon>Arthropoda</taxon>
        <taxon>Chelicerata</taxon>
        <taxon>Arachnida</taxon>
        <taxon>Araneae</taxon>
        <taxon>Araneomorphae</taxon>
        <taxon>Entelegynae</taxon>
        <taxon>Eresoidea</taxon>
        <taxon>Eresidae</taxon>
        <taxon>Stegodyphus</taxon>
    </lineage>
</organism>
<evidence type="ECO:0000259" key="17">
    <source>
        <dbReference type="PROSITE" id="PS50405"/>
    </source>
</evidence>
<dbReference type="GO" id="GO:0004825">
    <property type="term" value="F:methionine-tRNA ligase activity"/>
    <property type="evidence" value="ECO:0007669"/>
    <property type="project" value="UniProtKB-EC"/>
</dbReference>
<dbReference type="CDD" id="cd00939">
    <property type="entry name" value="MetRS_RNA"/>
    <property type="match status" value="1"/>
</dbReference>
<keyword evidence="20" id="KW-1185">Reference proteome</keyword>
<dbReference type="PRINTS" id="PR01041">
    <property type="entry name" value="TRNASYNTHMET"/>
</dbReference>
<evidence type="ECO:0000256" key="6">
    <source>
        <dbReference type="ARBA" id="ARBA00022555"/>
    </source>
</evidence>
<dbReference type="Gene3D" id="1.10.287.10">
    <property type="entry name" value="S15/NS1, RNA-binding"/>
    <property type="match status" value="1"/>
</dbReference>
<evidence type="ECO:0000256" key="14">
    <source>
        <dbReference type="ARBA" id="ARBA00047364"/>
    </source>
</evidence>
<dbReference type="EC" id="6.1.1.10" evidence="3"/>
<keyword evidence="8 15" id="KW-0547">Nucleotide-binding</keyword>
<dbReference type="InterPro" id="IPR033911">
    <property type="entry name" value="MetRS_core"/>
</dbReference>
<dbReference type="InterPro" id="IPR036282">
    <property type="entry name" value="Glutathione-S-Trfase_C_sf"/>
</dbReference>
<dbReference type="PANTHER" id="PTHR45765">
    <property type="entry name" value="METHIONINE--TRNA LIGASE"/>
    <property type="match status" value="1"/>
</dbReference>
<dbReference type="SUPFAM" id="SSF47616">
    <property type="entry name" value="GST C-terminal domain-like"/>
    <property type="match status" value="1"/>
</dbReference>
<keyword evidence="5" id="KW-0963">Cytoplasm</keyword>
<dbReference type="SUPFAM" id="SSF47323">
    <property type="entry name" value="Anticodon-binding domain of a subclass of class I aminoacyl-tRNA synthetases"/>
    <property type="match status" value="1"/>
</dbReference>
<dbReference type="NCBIfam" id="NF001100">
    <property type="entry name" value="PRK00133.1"/>
    <property type="match status" value="1"/>
</dbReference>
<feature type="compositionally biased region" description="Basic and acidic residues" evidence="16">
    <location>
        <begin position="826"/>
        <end position="843"/>
    </location>
</feature>
<dbReference type="NCBIfam" id="TIGR00398">
    <property type="entry name" value="metG"/>
    <property type="match status" value="1"/>
</dbReference>
<evidence type="ECO:0000256" key="1">
    <source>
        <dbReference type="ARBA" id="ARBA00004496"/>
    </source>
</evidence>
<dbReference type="STRING" id="407821.A0A087T1W2"/>
<evidence type="ECO:0000256" key="5">
    <source>
        <dbReference type="ARBA" id="ARBA00022490"/>
    </source>
</evidence>
<dbReference type="GO" id="GO:0005524">
    <property type="term" value="F:ATP binding"/>
    <property type="evidence" value="ECO:0007669"/>
    <property type="project" value="UniProtKB-KW"/>
</dbReference>
<dbReference type="OrthoDB" id="5844513at2759"/>
<name>A0A087T1W2_STEMI</name>
<dbReference type="SUPFAM" id="SSF47060">
    <property type="entry name" value="S15/NS1 RNA-binding domain"/>
    <property type="match status" value="1"/>
</dbReference>
<feature type="domain" description="WHEP-TRS" evidence="18">
    <location>
        <begin position="858"/>
        <end position="914"/>
    </location>
</feature>
<comment type="subcellular location">
    <subcellularLocation>
        <location evidence="1">Cytoplasm</location>
    </subcellularLocation>
</comment>
<reference evidence="19 20" key="1">
    <citation type="submission" date="2013-11" db="EMBL/GenBank/DDBJ databases">
        <title>Genome sequencing of Stegodyphus mimosarum.</title>
        <authorList>
            <person name="Bechsgaard J."/>
        </authorList>
    </citation>
    <scope>NUCLEOTIDE SEQUENCE [LARGE SCALE GENOMIC DNA]</scope>
</reference>
<dbReference type="InterPro" id="IPR010987">
    <property type="entry name" value="Glutathione-S-Trfase_C-like"/>
</dbReference>
<dbReference type="Gene3D" id="1.20.1050.10">
    <property type="match status" value="1"/>
</dbReference>
<dbReference type="AlphaFoldDB" id="A0A087T1W2"/>
<dbReference type="FunFam" id="2.20.28.20:FF:000001">
    <property type="entry name" value="Methionine--tRNA ligase"/>
    <property type="match status" value="1"/>
</dbReference>
<dbReference type="Pfam" id="PF19303">
    <property type="entry name" value="Anticodon_3"/>
    <property type="match status" value="1"/>
</dbReference>
<evidence type="ECO:0000256" key="16">
    <source>
        <dbReference type="SAM" id="MobiDB-lite"/>
    </source>
</evidence>
<dbReference type="OMA" id="HLNTTEY"/>
<keyword evidence="6" id="KW-0820">tRNA-binding</keyword>
<dbReference type="GO" id="GO:0000049">
    <property type="term" value="F:tRNA binding"/>
    <property type="evidence" value="ECO:0007669"/>
    <property type="project" value="UniProtKB-KW"/>
</dbReference>
<dbReference type="SMART" id="SM00991">
    <property type="entry name" value="WHEP-TRS"/>
    <property type="match status" value="1"/>
</dbReference>
<dbReference type="InterPro" id="IPR014758">
    <property type="entry name" value="Met-tRNA_synth"/>
</dbReference>
<evidence type="ECO:0000256" key="9">
    <source>
        <dbReference type="ARBA" id="ARBA00022840"/>
    </source>
</evidence>
<dbReference type="PROSITE" id="PS00178">
    <property type="entry name" value="AA_TRNA_LIGASE_I"/>
    <property type="match status" value="1"/>
</dbReference>
<sequence>MKLYIDDNCSISSLKILAISKFYCINVNVSTSSGVRNSRVPIFEASDGSSYFSANASCRYLVEVSGNPVNYETDAWLEWESSTLQPSVGLLLKTGKGETMPADFKRNLIYLNAVLGKQNYFSGEDSLNVSDIVIWANLYPLFKSSLLSDVSDLQNIQRWILSLKSQDSLNKAFLIIFGDAKSENLKKKLAVQPVHYIQPCSFMPIEVPGISLETLNIAEVASKENEESVKEPEVTSEEITTAYEKWLKGRTMLLSIKKEVPVLPKKGEKNVLITSALPYVNNVPHLGNIIGSVLSADVFARYCRLRGYNTLYICGTDEYGTATETKAIEKGVTPREICDEYNKLHSEIYEWFNISFDYFGRTTTDKQTEIAQDIFKKLHSQNLLLTDTVEQLYCESCKRFLADRFVEGTCPLCSYEDARGDQCDKCGKLINAPDLKNPQCKVCRSTPHLCSSKHLFLDLPKLEASIKRHLDKATSTGHWSNTAQVISYSWLKDGLKPRCITRDLKWGTPVPLEDFKDKVFYVWFDAPIGYLSITANYTEHWEKWWKQPDLVQLYQFMAKDNVPFHSIIFPASQIGTKDNYTVVNHLAAVEYLNYEDVKFSKSRGIGVFGDDAKVTGIPSDIWRFYLLYLRPEAQDTYFSWNDLMLKVNSELLNNLGNFINRALSFISNNFGGVIPELLLGDSEKLLIAQVDRELKSYISCMDKTRLRDAIKYILNISRIGNQYIQSNKPWELVKGSAAEKARAGTILGLSANICCLLCTLLEPYMPDTFKNLKTQLNTEQSHHILINDFVCLLPQNHKIGKPVPLFKKIEQDLINNLKTKYGGRQSPDKDSSSPKRLPEKTVNKEAANNLPNGLDAEEVASLESLVTVQGNKVRELKAKKESKTEIDEAVAVLLELKKRLAVAKGENPDQFQGKSKSKKKR</sequence>
<dbReference type="PROSITE" id="PS50405">
    <property type="entry name" value="GST_CTER"/>
    <property type="match status" value="1"/>
</dbReference>
<evidence type="ECO:0000313" key="20">
    <source>
        <dbReference type="Proteomes" id="UP000054359"/>
    </source>
</evidence>
<evidence type="ECO:0000256" key="7">
    <source>
        <dbReference type="ARBA" id="ARBA00022598"/>
    </source>
</evidence>
<gene>
    <name evidence="19" type="ORF">X975_11183</name>
</gene>
<keyword evidence="7 15" id="KW-0436">Ligase</keyword>
<dbReference type="EMBL" id="KK113015">
    <property type="protein sequence ID" value="KFM59101.1"/>
    <property type="molecule type" value="Genomic_DNA"/>
</dbReference>
<comment type="similarity">
    <text evidence="2 15">Belongs to the class-I aminoacyl-tRNA synthetase family.</text>
</comment>
<dbReference type="InterPro" id="IPR029038">
    <property type="entry name" value="MetRS_Zn"/>
</dbReference>
<dbReference type="Gene3D" id="2.20.28.20">
    <property type="entry name" value="Methionyl-tRNA synthetase, Zn-domain"/>
    <property type="match status" value="1"/>
</dbReference>
<evidence type="ECO:0000256" key="15">
    <source>
        <dbReference type="RuleBase" id="RU363039"/>
    </source>
</evidence>
<dbReference type="InterPro" id="IPR014729">
    <property type="entry name" value="Rossmann-like_a/b/a_fold"/>
</dbReference>
<evidence type="ECO:0000256" key="8">
    <source>
        <dbReference type="ARBA" id="ARBA00022741"/>
    </source>
</evidence>
<dbReference type="CDD" id="cd00814">
    <property type="entry name" value="MetRS_core"/>
    <property type="match status" value="1"/>
</dbReference>
<dbReference type="GO" id="GO:0006431">
    <property type="term" value="P:methionyl-tRNA aminoacylation"/>
    <property type="evidence" value="ECO:0007669"/>
    <property type="project" value="InterPro"/>
</dbReference>
<dbReference type="HAMAP" id="MF_00098">
    <property type="entry name" value="Met_tRNA_synth_type1"/>
    <property type="match status" value="1"/>
</dbReference>
<accession>A0A087T1W2</accession>
<dbReference type="Gene3D" id="3.40.30.10">
    <property type="entry name" value="Glutaredoxin"/>
    <property type="match status" value="1"/>
</dbReference>
<feature type="non-terminal residue" evidence="19">
    <location>
        <position position="921"/>
    </location>
</feature>
<evidence type="ECO:0000256" key="10">
    <source>
        <dbReference type="ARBA" id="ARBA00022884"/>
    </source>
</evidence>
<evidence type="ECO:0000256" key="2">
    <source>
        <dbReference type="ARBA" id="ARBA00005594"/>
    </source>
</evidence>
<evidence type="ECO:0000256" key="11">
    <source>
        <dbReference type="ARBA" id="ARBA00022917"/>
    </source>
</evidence>
<evidence type="ECO:0000313" key="19">
    <source>
        <dbReference type="EMBL" id="KFM59101.1"/>
    </source>
</evidence>
<evidence type="ECO:0000259" key="18">
    <source>
        <dbReference type="PROSITE" id="PS51185"/>
    </source>
</evidence>
<dbReference type="SUPFAM" id="SSF52374">
    <property type="entry name" value="Nucleotidylyl transferase"/>
    <property type="match status" value="1"/>
</dbReference>
<comment type="catalytic activity">
    <reaction evidence="14">
        <text>tRNA(Met) + L-methionine + ATP = L-methionyl-tRNA(Met) + AMP + diphosphate</text>
        <dbReference type="Rhea" id="RHEA:13481"/>
        <dbReference type="Rhea" id="RHEA-COMP:9667"/>
        <dbReference type="Rhea" id="RHEA-COMP:9698"/>
        <dbReference type="ChEBI" id="CHEBI:30616"/>
        <dbReference type="ChEBI" id="CHEBI:33019"/>
        <dbReference type="ChEBI" id="CHEBI:57844"/>
        <dbReference type="ChEBI" id="CHEBI:78442"/>
        <dbReference type="ChEBI" id="CHEBI:78530"/>
        <dbReference type="ChEBI" id="CHEBI:456215"/>
        <dbReference type="EC" id="6.1.1.10"/>
    </reaction>
</comment>
<dbReference type="PROSITE" id="PS51185">
    <property type="entry name" value="WHEP_TRS_2"/>
    <property type="match status" value="1"/>
</dbReference>
<evidence type="ECO:0000256" key="4">
    <source>
        <dbReference type="ARBA" id="ARBA00018335"/>
    </source>
</evidence>
<feature type="region of interest" description="Disordered" evidence="16">
    <location>
        <begin position="819"/>
        <end position="854"/>
    </location>
</feature>
<dbReference type="Gene3D" id="3.40.50.620">
    <property type="entry name" value="HUPs"/>
    <property type="match status" value="1"/>
</dbReference>
<evidence type="ECO:0000256" key="12">
    <source>
        <dbReference type="ARBA" id="ARBA00023146"/>
    </source>
</evidence>
<dbReference type="GO" id="GO:0017101">
    <property type="term" value="C:aminoacyl-tRNA synthetase multienzyme complex"/>
    <property type="evidence" value="ECO:0007669"/>
    <property type="project" value="TreeGrafter"/>
</dbReference>